<accession>A0A3B6MZ13</accession>
<dbReference type="Proteomes" id="UP000019116">
    <property type="component" value="Chromosome 5D"/>
</dbReference>
<dbReference type="SMR" id="A0A3B6MZ13"/>
<dbReference type="Gramene" id="TraesCAD_scaffold_040115_01G000200.1">
    <property type="protein sequence ID" value="TraesCAD_scaffold_040115_01G000200.1"/>
    <property type="gene ID" value="TraesCAD_scaffold_040115_01G000200"/>
</dbReference>
<dbReference type="AlphaFoldDB" id="A0A3B6MZ13"/>
<dbReference type="PANTHER" id="PTHR35357">
    <property type="entry name" value="OS02G0537100 PROTEIN"/>
    <property type="match status" value="1"/>
</dbReference>
<keyword evidence="2" id="KW-1015">Disulfide bond</keyword>
<evidence type="ECO:0000256" key="3">
    <source>
        <dbReference type="ARBA" id="ARBA00038471"/>
    </source>
</evidence>
<dbReference type="Pfam" id="PF04043">
    <property type="entry name" value="PMEI"/>
    <property type="match status" value="1"/>
</dbReference>
<reference evidence="6" key="2">
    <citation type="submission" date="2018-10" db="UniProtKB">
        <authorList>
            <consortium name="EnsemblPlants"/>
        </authorList>
    </citation>
    <scope>IDENTIFICATION</scope>
</reference>
<reference evidence="6" key="1">
    <citation type="submission" date="2018-08" db="EMBL/GenBank/DDBJ databases">
        <authorList>
            <person name="Rossello M."/>
        </authorList>
    </citation>
    <scope>NUCLEOTIDE SEQUENCE [LARGE SCALE GENOMIC DNA]</scope>
    <source>
        <strain evidence="6">cv. Chinese Spring</strain>
    </source>
</reference>
<evidence type="ECO:0000313" key="7">
    <source>
        <dbReference type="Proteomes" id="UP000019116"/>
    </source>
</evidence>
<dbReference type="Gramene" id="TraesWEE_scaffold_050333_01G000100.1">
    <property type="protein sequence ID" value="TraesWEE_scaffold_050333_01G000100.1"/>
    <property type="gene ID" value="TraesWEE_scaffold_050333_01G000100"/>
</dbReference>
<keyword evidence="1 4" id="KW-0732">Signal</keyword>
<feature type="signal peptide" evidence="4">
    <location>
        <begin position="1"/>
        <end position="27"/>
    </location>
</feature>
<comment type="similarity">
    <text evidence="3">Belongs to the PMEI family.</text>
</comment>
<proteinExistence type="inferred from homology"/>
<keyword evidence="7" id="KW-1185">Reference proteome</keyword>
<evidence type="ECO:0000256" key="4">
    <source>
        <dbReference type="SAM" id="SignalP"/>
    </source>
</evidence>
<dbReference type="InterPro" id="IPR035513">
    <property type="entry name" value="Invertase/methylesterase_inhib"/>
</dbReference>
<evidence type="ECO:0000313" key="6">
    <source>
        <dbReference type="EnsemblPlants" id="TraesCS5D02G390900.1.cds1"/>
    </source>
</evidence>
<dbReference type="Gramene" id="TraesLDM5D03G03185190.1">
    <property type="protein sequence ID" value="TraesLDM5D03G03185190.1.CDS1"/>
    <property type="gene ID" value="TraesLDM5D03G03185190"/>
</dbReference>
<dbReference type="Gramene" id="TraesNOR5D03G03209870.1">
    <property type="protein sequence ID" value="TraesNOR5D03G03209870.1.CDS1"/>
    <property type="gene ID" value="TraesNOR5D03G03209870"/>
</dbReference>
<feature type="domain" description="Pectinesterase inhibitor" evidence="5">
    <location>
        <begin position="31"/>
        <end position="156"/>
    </location>
</feature>
<evidence type="ECO:0000256" key="1">
    <source>
        <dbReference type="ARBA" id="ARBA00022729"/>
    </source>
</evidence>
<dbReference type="Gramene" id="TraesRN5D0100917700.1">
    <property type="protein sequence ID" value="TraesRN5D0100917700.1"/>
    <property type="gene ID" value="TraesRN5D0100917700"/>
</dbReference>
<dbReference type="GO" id="GO:0004857">
    <property type="term" value="F:enzyme inhibitor activity"/>
    <property type="evidence" value="ECO:0007669"/>
    <property type="project" value="InterPro"/>
</dbReference>
<evidence type="ECO:0000259" key="5">
    <source>
        <dbReference type="Pfam" id="PF04043"/>
    </source>
</evidence>
<evidence type="ECO:0000256" key="2">
    <source>
        <dbReference type="ARBA" id="ARBA00023157"/>
    </source>
</evidence>
<organism evidence="6">
    <name type="scientific">Triticum aestivum</name>
    <name type="common">Wheat</name>
    <dbReference type="NCBI Taxonomy" id="4565"/>
    <lineage>
        <taxon>Eukaryota</taxon>
        <taxon>Viridiplantae</taxon>
        <taxon>Streptophyta</taxon>
        <taxon>Embryophyta</taxon>
        <taxon>Tracheophyta</taxon>
        <taxon>Spermatophyta</taxon>
        <taxon>Magnoliopsida</taxon>
        <taxon>Liliopsida</taxon>
        <taxon>Poales</taxon>
        <taxon>Poaceae</taxon>
        <taxon>BOP clade</taxon>
        <taxon>Pooideae</taxon>
        <taxon>Triticodae</taxon>
        <taxon>Triticeae</taxon>
        <taxon>Triticinae</taxon>
        <taxon>Triticum</taxon>
    </lineage>
</organism>
<feature type="chain" id="PRO_5043178235" description="Pectinesterase inhibitor domain-containing protein" evidence="4">
    <location>
        <begin position="28"/>
        <end position="178"/>
    </location>
</feature>
<dbReference type="Gramene" id="TraesCS5D03G0873500.1">
    <property type="protein sequence ID" value="TraesCS5D03G0873500.1.CDS1"/>
    <property type="gene ID" value="TraesCS5D03G0873500"/>
</dbReference>
<dbReference type="Gene3D" id="1.20.140.40">
    <property type="entry name" value="Invertase/pectin methylesterase inhibitor family protein"/>
    <property type="match status" value="1"/>
</dbReference>
<name>A0A3B6MZ13_WHEAT</name>
<dbReference type="Gramene" id="TraesPARA_EIv1.0_1852520.1">
    <property type="protein sequence ID" value="TraesPARA_EIv1.0_1852520.1.CDS1"/>
    <property type="gene ID" value="TraesPARA_EIv1.0_1852520"/>
</dbReference>
<dbReference type="Gramene" id="TraesCS5D02G390900.1">
    <property type="protein sequence ID" value="TraesCS5D02G390900.1.cds1"/>
    <property type="gene ID" value="TraesCS5D02G390900"/>
</dbReference>
<dbReference type="Gramene" id="TraesARI5D03G03133960.1">
    <property type="protein sequence ID" value="TraesARI5D03G03133960.1.CDS1"/>
    <property type="gene ID" value="TraesARI5D03G03133960"/>
</dbReference>
<dbReference type="Gramene" id="TraesJUL5D03G03205420.1">
    <property type="protein sequence ID" value="TraesJUL5D03G03205420.1.CDS1"/>
    <property type="gene ID" value="TraesJUL5D03G03205420"/>
</dbReference>
<dbReference type="PANTHER" id="PTHR35357:SF26">
    <property type="entry name" value="PECTINESTERASE INHIBITOR DOMAIN-CONTAINING PROTEIN"/>
    <property type="match status" value="1"/>
</dbReference>
<dbReference type="InterPro" id="IPR006501">
    <property type="entry name" value="Pectinesterase_inhib_dom"/>
</dbReference>
<dbReference type="Gramene" id="TraesROB_scaffold_066689_01G000200.1">
    <property type="protein sequence ID" value="TraesROB_scaffold_066689_01G000200.1"/>
    <property type="gene ID" value="TraesROB_scaffold_066689_01G000200"/>
</dbReference>
<dbReference type="Gramene" id="TraesSYM5D03G03120780.1">
    <property type="protein sequence ID" value="TraesSYM5D03G03120780.1.CDS1"/>
    <property type="gene ID" value="TraesSYM5D03G03120780"/>
</dbReference>
<dbReference type="EnsemblPlants" id="TraesCS5D02G390900.1">
    <property type="protein sequence ID" value="TraesCS5D02G390900.1.cds1"/>
    <property type="gene ID" value="TraesCS5D02G390900"/>
</dbReference>
<dbReference type="Gramene" id="TraesCLE_scaffold_046179_01G000100.1">
    <property type="protein sequence ID" value="TraesCLE_scaffold_046179_01G000100.1"/>
    <property type="gene ID" value="TraesCLE_scaffold_046179_01G000100"/>
</dbReference>
<protein>
    <recommendedName>
        <fullName evidence="5">Pectinesterase inhibitor domain-containing protein</fullName>
    </recommendedName>
</protein>
<dbReference type="SUPFAM" id="SSF101148">
    <property type="entry name" value="Plant invertase/pectin methylesterase inhibitor"/>
    <property type="match status" value="1"/>
</dbReference>
<sequence length="178" mass="19159">MRALMGKLLAVATALSAVLIMSTKAYANLEATCMAASAKDTRFNYGFCVKALSAVAQTGDGARELAKATANIGAKLAAATEAKARAWLEDPRTQPKACDPFQTCYFIYQRASNLFLFAEHLIDKHAYADAKSRARDVPSAVRDCNRYFHEAGLGAPFLEQSAQCEQLGIICGAITDLL</sequence>